<dbReference type="AlphaFoldDB" id="F4GJN3"/>
<feature type="transmembrane region" description="Helical" evidence="6">
    <location>
        <begin position="118"/>
        <end position="141"/>
    </location>
</feature>
<gene>
    <name evidence="7" type="ordered locus">Spico_1578</name>
</gene>
<dbReference type="PANTHER" id="PTHR30482">
    <property type="entry name" value="HIGH-AFFINITY BRANCHED-CHAIN AMINO ACID TRANSPORT SYSTEM PERMEASE"/>
    <property type="match status" value="1"/>
</dbReference>
<dbReference type="KEGG" id="scc:Spico_1578"/>
<dbReference type="InterPro" id="IPR001851">
    <property type="entry name" value="ABC_transp_permease"/>
</dbReference>
<proteinExistence type="predicted"/>
<comment type="subcellular location">
    <subcellularLocation>
        <location evidence="1">Cell membrane</location>
        <topology evidence="1">Multi-pass membrane protein</topology>
    </subcellularLocation>
</comment>
<feature type="transmembrane region" description="Helical" evidence="6">
    <location>
        <begin position="86"/>
        <end position="106"/>
    </location>
</feature>
<evidence type="ECO:0000256" key="5">
    <source>
        <dbReference type="ARBA" id="ARBA00023136"/>
    </source>
</evidence>
<dbReference type="GO" id="GO:0005886">
    <property type="term" value="C:plasma membrane"/>
    <property type="evidence" value="ECO:0007669"/>
    <property type="project" value="UniProtKB-SubCell"/>
</dbReference>
<dbReference type="HOGENOM" id="CLU_031365_1_2_12"/>
<dbReference type="eggNOG" id="COG4177">
    <property type="taxonomic scope" value="Bacteria"/>
</dbReference>
<evidence type="ECO:0000313" key="8">
    <source>
        <dbReference type="Proteomes" id="UP000007939"/>
    </source>
</evidence>
<keyword evidence="3 6" id="KW-0812">Transmembrane</keyword>
<evidence type="ECO:0000313" key="7">
    <source>
        <dbReference type="EMBL" id="AEC02780.1"/>
    </source>
</evidence>
<feature type="transmembrane region" description="Helical" evidence="6">
    <location>
        <begin position="174"/>
        <end position="192"/>
    </location>
</feature>
<feature type="transmembrane region" description="Helical" evidence="6">
    <location>
        <begin position="212"/>
        <end position="234"/>
    </location>
</feature>
<organism evidence="7 8">
    <name type="scientific">Parasphaerochaeta coccoides (strain ATCC BAA-1237 / DSM 17374 / SPN1)</name>
    <name type="common">Sphaerochaeta coccoides</name>
    <dbReference type="NCBI Taxonomy" id="760011"/>
    <lineage>
        <taxon>Bacteria</taxon>
        <taxon>Pseudomonadati</taxon>
        <taxon>Spirochaetota</taxon>
        <taxon>Spirochaetia</taxon>
        <taxon>Spirochaetales</taxon>
        <taxon>Sphaerochaetaceae</taxon>
        <taxon>Parasphaerochaeta</taxon>
    </lineage>
</organism>
<dbReference type="PANTHER" id="PTHR30482:SF10">
    <property type="entry name" value="HIGH-AFFINITY BRANCHED-CHAIN AMINO ACID TRANSPORT PROTEIN BRAE"/>
    <property type="match status" value="1"/>
</dbReference>
<dbReference type="EMBL" id="CP002659">
    <property type="protein sequence ID" value="AEC02780.1"/>
    <property type="molecule type" value="Genomic_DNA"/>
</dbReference>
<keyword evidence="4 6" id="KW-1133">Transmembrane helix</keyword>
<dbReference type="Pfam" id="PF02653">
    <property type="entry name" value="BPD_transp_2"/>
    <property type="match status" value="1"/>
</dbReference>
<dbReference type="CDD" id="cd06581">
    <property type="entry name" value="TM_PBP1_LivM_like"/>
    <property type="match status" value="1"/>
</dbReference>
<reference evidence="7 8" key="2">
    <citation type="journal article" date="2012" name="Stand. Genomic Sci.">
        <title>Complete genome sequence of the termite hindgut bacterium Spirochaeta coccoides type strain (SPN1(T)), reclassification in the genus Sphaerochaeta as Sphaerochaeta coccoides comb. nov. and emendations of the family Spirochaetaceae and the genus Sphaerochaeta.</title>
        <authorList>
            <person name="Abt B."/>
            <person name="Han C."/>
            <person name="Scheuner C."/>
            <person name="Lu M."/>
            <person name="Lapidus A."/>
            <person name="Nolan M."/>
            <person name="Lucas S."/>
            <person name="Hammon N."/>
            <person name="Deshpande S."/>
            <person name="Cheng J.F."/>
            <person name="Tapia R."/>
            <person name="Goodwin L.A."/>
            <person name="Pitluck S."/>
            <person name="Liolios K."/>
            <person name="Pagani I."/>
            <person name="Ivanova N."/>
            <person name="Mavromatis K."/>
            <person name="Mikhailova N."/>
            <person name="Huntemann M."/>
            <person name="Pati A."/>
            <person name="Chen A."/>
            <person name="Palaniappan K."/>
            <person name="Land M."/>
            <person name="Hauser L."/>
            <person name="Brambilla E.M."/>
            <person name="Rohde M."/>
            <person name="Spring S."/>
            <person name="Gronow S."/>
            <person name="Goker M."/>
            <person name="Woyke T."/>
            <person name="Bristow J."/>
            <person name="Eisen J.A."/>
            <person name="Markowitz V."/>
            <person name="Hugenholtz P."/>
            <person name="Kyrpides N.C."/>
            <person name="Klenk H.P."/>
            <person name="Detter J.C."/>
        </authorList>
    </citation>
    <scope>NUCLEOTIDE SEQUENCE [LARGE SCALE GENOMIC DNA]</scope>
    <source>
        <strain evidence="8">ATCC BAA-1237 / DSM 17374 / SPN1</strain>
    </source>
</reference>
<accession>F4GJN3</accession>
<sequence>MALLISILTSTLITLIAVIGIYILTGMTGLFSLGQASFMAIGAYTSGLLVVKWGLPFPLACLIAIFLAVLVGWIVGLPTVRLRRDYISLVTLGFGEAITAILNRATPLTGGAAGFVGIPPYTSFTLVLVSAVIIIAAVAMFKVSKFGRQCSALRGDELAARAVGINVPWIKMTAFLFSVAVTAYSGCLYAFYTTYVDPSIFGWRKSADWVIMVFFGGSGSLTGAVLATFILSGLPEILRFLADYRSIFYAALVLLIINFKPSGLLGSWELTPKNLRKLARDISLFMKKGGKNA</sequence>
<evidence type="ECO:0000256" key="1">
    <source>
        <dbReference type="ARBA" id="ARBA00004651"/>
    </source>
</evidence>
<evidence type="ECO:0000256" key="6">
    <source>
        <dbReference type="SAM" id="Phobius"/>
    </source>
</evidence>
<dbReference type="RefSeq" id="WP_013740174.1">
    <property type="nucleotide sequence ID" value="NC_015436.1"/>
</dbReference>
<evidence type="ECO:0000256" key="3">
    <source>
        <dbReference type="ARBA" id="ARBA00022692"/>
    </source>
</evidence>
<evidence type="ECO:0000256" key="4">
    <source>
        <dbReference type="ARBA" id="ARBA00022989"/>
    </source>
</evidence>
<keyword evidence="8" id="KW-1185">Reference proteome</keyword>
<dbReference type="GO" id="GO:0015658">
    <property type="term" value="F:branched-chain amino acid transmembrane transporter activity"/>
    <property type="evidence" value="ECO:0007669"/>
    <property type="project" value="InterPro"/>
</dbReference>
<name>F4GJN3_PARC1</name>
<feature type="transmembrane region" description="Helical" evidence="6">
    <location>
        <begin position="53"/>
        <end position="74"/>
    </location>
</feature>
<reference evidence="8" key="1">
    <citation type="submission" date="2011-04" db="EMBL/GenBank/DDBJ databases">
        <title>The complete genome of Spirochaeta coccoides DSM 17374.</title>
        <authorList>
            <person name="Lucas S."/>
            <person name="Copeland A."/>
            <person name="Lapidus A."/>
            <person name="Bruce D."/>
            <person name="Goodwin L."/>
            <person name="Pitluck S."/>
            <person name="Peters L."/>
            <person name="Kyrpides N."/>
            <person name="Mavromatis K."/>
            <person name="Pagani I."/>
            <person name="Ivanova N."/>
            <person name="Ovchinnikova G."/>
            <person name="Lu M."/>
            <person name="Detter J.C."/>
            <person name="Tapia R."/>
            <person name="Han C."/>
            <person name="Land M."/>
            <person name="Hauser L."/>
            <person name="Markowitz V."/>
            <person name="Cheng J.-F."/>
            <person name="Hugenholtz P."/>
            <person name="Woyke T."/>
            <person name="Wu D."/>
            <person name="Spring S."/>
            <person name="Schroeder M."/>
            <person name="Brambilla E."/>
            <person name="Klenk H.-P."/>
            <person name="Eisen J.A."/>
        </authorList>
    </citation>
    <scope>NUCLEOTIDE SEQUENCE [LARGE SCALE GENOMIC DNA]</scope>
    <source>
        <strain evidence="8">ATCC BAA-1237 / DSM 17374 / SPN1</strain>
    </source>
</reference>
<dbReference type="InterPro" id="IPR043428">
    <property type="entry name" value="LivM-like"/>
</dbReference>
<protein>
    <submittedName>
        <fullName evidence="7">Inner-membrane translocator</fullName>
    </submittedName>
</protein>
<keyword evidence="5 6" id="KW-0472">Membrane</keyword>
<evidence type="ECO:0000256" key="2">
    <source>
        <dbReference type="ARBA" id="ARBA00022475"/>
    </source>
</evidence>
<feature type="transmembrane region" description="Helical" evidence="6">
    <location>
        <begin position="246"/>
        <end position="268"/>
    </location>
</feature>
<dbReference type="OrthoDB" id="9789927at2"/>
<feature type="transmembrane region" description="Helical" evidence="6">
    <location>
        <begin position="12"/>
        <end position="33"/>
    </location>
</feature>
<dbReference type="Proteomes" id="UP000007939">
    <property type="component" value="Chromosome"/>
</dbReference>
<dbReference type="STRING" id="760011.Spico_1578"/>
<keyword evidence="2" id="KW-1003">Cell membrane</keyword>